<evidence type="ECO:0000313" key="2">
    <source>
        <dbReference type="Proteomes" id="UP000235672"/>
    </source>
</evidence>
<protein>
    <recommendedName>
        <fullName evidence="3">F-box domain-containing protein</fullName>
    </recommendedName>
</protein>
<name>A0A2J6QID9_9HELO</name>
<proteinExistence type="predicted"/>
<evidence type="ECO:0000313" key="1">
    <source>
        <dbReference type="EMBL" id="PMD26019.1"/>
    </source>
</evidence>
<dbReference type="Proteomes" id="UP000235672">
    <property type="component" value="Unassembled WGS sequence"/>
</dbReference>
<dbReference type="OrthoDB" id="3759773at2759"/>
<dbReference type="AlphaFoldDB" id="A0A2J6QID9"/>
<evidence type="ECO:0008006" key="3">
    <source>
        <dbReference type="Google" id="ProtNLM"/>
    </source>
</evidence>
<gene>
    <name evidence="1" type="ORF">NA56DRAFT_642245</name>
</gene>
<sequence length="602" mass="70093">MTDEERSSTLNELYSQLRDIDRLKDRLSDQRVAAGRRRWGPGNDHESEEKIFNEQWVNLISVESLVDDLQSTIRKTINTMSRPTLRPLRILDLPDEILMKISECAHAWPHRLFMWHKAEGYKDIQSLRLTCRRFCKASSHLLLHFLRVDLNSSSLAHFEEISRHPAIRVGMRCAKVVLHYYNPEFADNILDFTDFYLRKLGERIESLEHWLSEDIPDFPTDKEVVKGKLKQAKRMLRVWEREALNIPNTFNRKDLRLRRLLRKAHHEYQRRFTDQERLLQDRAFVHSLATAIARMPNMKRLEIVDWDRFSLFDAPSFFSRGNGWDALMNDMVQPFSWEKASLYSSSQPPMGVLTTLPWAIHEAGGLITDISIELSPREHFGCFGLLEADVQNIRCAAQRLQRFSFYLNHDDSDSWRSRDFVEIDKFCRFLMAFLDSASVEEITINLRALSSEQDTASASLLTLGQILTLRSWPSLSYINLGAIPIDFNNLEQFVNQLCSPAVYVSMNYIHLLSGTWGAALDLMRKINPEDWSLDCPTGAECDMMSDEEKQAVFGTYDRRHWEKSKAEMYIMKWIDKNPLRGDTGEMGKVVQGIVVDEVEDEE</sequence>
<reference evidence="1 2" key="1">
    <citation type="submission" date="2016-05" db="EMBL/GenBank/DDBJ databases">
        <title>A degradative enzymes factory behind the ericoid mycorrhizal symbiosis.</title>
        <authorList>
            <consortium name="DOE Joint Genome Institute"/>
            <person name="Martino E."/>
            <person name="Morin E."/>
            <person name="Grelet G."/>
            <person name="Kuo A."/>
            <person name="Kohler A."/>
            <person name="Daghino S."/>
            <person name="Barry K."/>
            <person name="Choi C."/>
            <person name="Cichocki N."/>
            <person name="Clum A."/>
            <person name="Copeland A."/>
            <person name="Hainaut M."/>
            <person name="Haridas S."/>
            <person name="Labutti K."/>
            <person name="Lindquist E."/>
            <person name="Lipzen A."/>
            <person name="Khouja H.-R."/>
            <person name="Murat C."/>
            <person name="Ohm R."/>
            <person name="Olson A."/>
            <person name="Spatafora J."/>
            <person name="Veneault-Fourrey C."/>
            <person name="Henrissat B."/>
            <person name="Grigoriev I."/>
            <person name="Martin F."/>
            <person name="Perotto S."/>
        </authorList>
    </citation>
    <scope>NUCLEOTIDE SEQUENCE [LARGE SCALE GENOMIC DNA]</scope>
    <source>
        <strain evidence="1 2">UAMH 7357</strain>
    </source>
</reference>
<dbReference type="STRING" id="1745343.A0A2J6QID9"/>
<keyword evidence="2" id="KW-1185">Reference proteome</keyword>
<dbReference type="EMBL" id="KZ613469">
    <property type="protein sequence ID" value="PMD26019.1"/>
    <property type="molecule type" value="Genomic_DNA"/>
</dbReference>
<accession>A0A2J6QID9</accession>
<organism evidence="1 2">
    <name type="scientific">Hyaloscypha hepaticicola</name>
    <dbReference type="NCBI Taxonomy" id="2082293"/>
    <lineage>
        <taxon>Eukaryota</taxon>
        <taxon>Fungi</taxon>
        <taxon>Dikarya</taxon>
        <taxon>Ascomycota</taxon>
        <taxon>Pezizomycotina</taxon>
        <taxon>Leotiomycetes</taxon>
        <taxon>Helotiales</taxon>
        <taxon>Hyaloscyphaceae</taxon>
        <taxon>Hyaloscypha</taxon>
    </lineage>
</organism>